<keyword evidence="4" id="KW-1185">Reference proteome</keyword>
<name>A0A239DGI6_9SPHN</name>
<feature type="domain" description="SCP" evidence="2">
    <location>
        <begin position="88"/>
        <end position="198"/>
    </location>
</feature>
<dbReference type="Gene3D" id="3.40.33.10">
    <property type="entry name" value="CAP"/>
    <property type="match status" value="1"/>
</dbReference>
<gene>
    <name evidence="3" type="ORF">SAMN06295955_101261</name>
</gene>
<evidence type="ECO:0000259" key="2">
    <source>
        <dbReference type="Pfam" id="PF00188"/>
    </source>
</evidence>
<organism evidence="3 4">
    <name type="scientific">Sphingopyxis indica</name>
    <dbReference type="NCBI Taxonomy" id="436663"/>
    <lineage>
        <taxon>Bacteria</taxon>
        <taxon>Pseudomonadati</taxon>
        <taxon>Pseudomonadota</taxon>
        <taxon>Alphaproteobacteria</taxon>
        <taxon>Sphingomonadales</taxon>
        <taxon>Sphingomonadaceae</taxon>
        <taxon>Sphingopyxis</taxon>
    </lineage>
</organism>
<feature type="signal peptide" evidence="1">
    <location>
        <begin position="1"/>
        <end position="27"/>
    </location>
</feature>
<evidence type="ECO:0000313" key="3">
    <source>
        <dbReference type="EMBL" id="SNS31565.1"/>
    </source>
</evidence>
<dbReference type="PANTHER" id="PTHR31157:SF1">
    <property type="entry name" value="SCP DOMAIN-CONTAINING PROTEIN"/>
    <property type="match status" value="1"/>
</dbReference>
<evidence type="ECO:0000256" key="1">
    <source>
        <dbReference type="SAM" id="SignalP"/>
    </source>
</evidence>
<protein>
    <submittedName>
        <fullName evidence="3">Cysteine-rich secretory protein family protein</fullName>
    </submittedName>
</protein>
<accession>A0A239DGI6</accession>
<evidence type="ECO:0000313" key="4">
    <source>
        <dbReference type="Proteomes" id="UP000198339"/>
    </source>
</evidence>
<dbReference type="EMBL" id="FZPA01000001">
    <property type="protein sequence ID" value="SNS31565.1"/>
    <property type="molecule type" value="Genomic_DNA"/>
</dbReference>
<dbReference type="Pfam" id="PF00188">
    <property type="entry name" value="CAP"/>
    <property type="match status" value="1"/>
</dbReference>
<dbReference type="InterPro" id="IPR014044">
    <property type="entry name" value="CAP_dom"/>
</dbReference>
<feature type="chain" id="PRO_5012602162" evidence="1">
    <location>
        <begin position="28"/>
        <end position="221"/>
    </location>
</feature>
<dbReference type="Proteomes" id="UP000198339">
    <property type="component" value="Unassembled WGS sequence"/>
</dbReference>
<dbReference type="PANTHER" id="PTHR31157">
    <property type="entry name" value="SCP DOMAIN-CONTAINING PROTEIN"/>
    <property type="match status" value="1"/>
</dbReference>
<proteinExistence type="predicted"/>
<dbReference type="AlphaFoldDB" id="A0A239DGI6"/>
<dbReference type="RefSeq" id="WP_089214178.1">
    <property type="nucleotide sequence ID" value="NZ_FZPA01000001.1"/>
</dbReference>
<dbReference type="InterPro" id="IPR035940">
    <property type="entry name" value="CAP_sf"/>
</dbReference>
<sequence>MVARYFPIVRSAAPFAAVLLFLPIAVAASPRGFEADVLDELNAMRADPEGYTGELHDYRDRIDGLIAYGTDGEGDFQTREGVRPVDEAIAQLGRTAPLGELRFSAVLAGAAADHVAAQSRSGGVGHISNGRNPGARVVARGGGRYVGEVITYGHSDPASVVRQLIVDDGVPGRGHRWQLLSARYRYAGVACGPHRLWRTMCVIDLSETPDGSPPPPPKRSP</sequence>
<reference evidence="3 4" key="1">
    <citation type="submission" date="2017-06" db="EMBL/GenBank/DDBJ databases">
        <authorList>
            <person name="Kim H.J."/>
            <person name="Triplett B.A."/>
        </authorList>
    </citation>
    <scope>NUCLEOTIDE SEQUENCE [LARGE SCALE GENOMIC DNA]</scope>
    <source>
        <strain evidence="3 4">DS15</strain>
    </source>
</reference>
<keyword evidence="1" id="KW-0732">Signal</keyword>